<proteinExistence type="predicted"/>
<dbReference type="KEGG" id="atw:C0099_07645"/>
<evidence type="ECO:0000313" key="1">
    <source>
        <dbReference type="EMBL" id="AUN94815.1"/>
    </source>
</evidence>
<organism evidence="1 2">
    <name type="scientific">Pseudazoarcus pumilus</name>
    <dbReference type="NCBI Taxonomy" id="2067960"/>
    <lineage>
        <taxon>Bacteria</taxon>
        <taxon>Pseudomonadati</taxon>
        <taxon>Pseudomonadota</taxon>
        <taxon>Betaproteobacteria</taxon>
        <taxon>Rhodocyclales</taxon>
        <taxon>Zoogloeaceae</taxon>
        <taxon>Pseudazoarcus</taxon>
    </lineage>
</organism>
<dbReference type="EMBL" id="CP025682">
    <property type="protein sequence ID" value="AUN94815.1"/>
    <property type="molecule type" value="Genomic_DNA"/>
</dbReference>
<sequence>MRAWANLPDRHGRQQVPRVPLALYKPQAHARMLGMGYDFDRWLRAAIEGRFDGLQGVGIGAVNRRGYQPRSGLDQLRGIA</sequence>
<evidence type="ECO:0000313" key="2">
    <source>
        <dbReference type="Proteomes" id="UP000242205"/>
    </source>
</evidence>
<dbReference type="AlphaFoldDB" id="A0A2I6S6C9"/>
<keyword evidence="2" id="KW-1185">Reference proteome</keyword>
<gene>
    <name evidence="1" type="ORF">C0099_07645</name>
</gene>
<protein>
    <submittedName>
        <fullName evidence="1">Uncharacterized protein</fullName>
    </submittedName>
</protein>
<dbReference type="Proteomes" id="UP000242205">
    <property type="component" value="Chromosome"/>
</dbReference>
<reference evidence="1 2" key="1">
    <citation type="submission" date="2018-01" db="EMBL/GenBank/DDBJ databases">
        <authorList>
            <person name="Fu G.-Y."/>
        </authorList>
    </citation>
    <scope>NUCLEOTIDE SEQUENCE [LARGE SCALE GENOMIC DNA]</scope>
    <source>
        <strain evidence="1 2">SY39</strain>
    </source>
</reference>
<name>A0A2I6S6C9_9RHOO</name>
<accession>A0A2I6S6C9</accession>